<dbReference type="InterPro" id="IPR022398">
    <property type="entry name" value="Peptidase_S8_His-AS"/>
</dbReference>
<dbReference type="PANTHER" id="PTHR43806:SF13">
    <property type="entry name" value="SUBTILASE-TYPE PROTEINASE RRT12"/>
    <property type="match status" value="1"/>
</dbReference>
<feature type="active site" description="Charge relay system" evidence="5">
    <location>
        <position position="223"/>
    </location>
</feature>
<dbReference type="InterPro" id="IPR023827">
    <property type="entry name" value="Peptidase_S8_Asp-AS"/>
</dbReference>
<dbReference type="EMBL" id="JBEVYD010000004">
    <property type="protein sequence ID" value="KAL3233516.1"/>
    <property type="molecule type" value="Genomic_DNA"/>
</dbReference>
<dbReference type="CDD" id="cd04077">
    <property type="entry name" value="Peptidases_S8_PCSK9_ProteinaseK_like"/>
    <property type="match status" value="1"/>
</dbReference>
<sequence>MLIVIYFLVYLAFVNAEEYIVSLKGPKSFKKFMDSAIVQEILDSRPIKKRIKKTYSFGNFRGIVIDLPSEWLFKIKKSPFVSEVVPNFSFKAFDDELLLNEIYKSDVLIDEHRSRSAPLPPSNITLPHDDDTSIYDGDGIVICKGQNTFGPPENDDDQLPVVNGKLLSRYVKTQHQAPRHLARLSRRSQLPYDFNDPTRYDGEFNYYYYGWYQGRSVTVYVLDSGIMTDHCDFEGRATHGADFVQSGQPGDENGHGTHVAGVIGSRTFGVAKQVNLVDVKVLDNMGSGTLDTVMSGLEYVAHNCKKKKKVSKCVINLSLGTFRSNIINEAIEEIVAQGIVVVVAAGNANMNACWTSPASAPDVVTVGAFDDRIDSIAKFSNWGNCVDIFAPGVLVNSLSNRYPYTPIAQTGTSMATPSITGLVALLLDSGTCTATTAKQRLLDLATQNIFPRRTLMFKPGTPNKVAFNGIKRDDDLYTTHSYPNITIDYIIRDLESYQPANRVDKFA</sequence>
<evidence type="ECO:0000313" key="9">
    <source>
        <dbReference type="EMBL" id="KAL3233516.1"/>
    </source>
</evidence>
<feature type="signal peptide" evidence="7">
    <location>
        <begin position="1"/>
        <end position="16"/>
    </location>
</feature>
<dbReference type="PROSITE" id="PS00136">
    <property type="entry name" value="SUBTILASE_ASP"/>
    <property type="match status" value="1"/>
</dbReference>
<dbReference type="PROSITE" id="PS00138">
    <property type="entry name" value="SUBTILASE_SER"/>
    <property type="match status" value="1"/>
</dbReference>
<dbReference type="InterPro" id="IPR000209">
    <property type="entry name" value="Peptidase_S8/S53_dom"/>
</dbReference>
<dbReference type="PANTHER" id="PTHR43806">
    <property type="entry name" value="PEPTIDASE S8"/>
    <property type="match status" value="1"/>
</dbReference>
<gene>
    <name evidence="9" type="ORF">RNJ44_03556</name>
</gene>
<keyword evidence="3 5" id="KW-0378">Hydrolase</keyword>
<evidence type="ECO:0000313" key="10">
    <source>
        <dbReference type="Proteomes" id="UP001623330"/>
    </source>
</evidence>
<evidence type="ECO:0000256" key="2">
    <source>
        <dbReference type="ARBA" id="ARBA00022670"/>
    </source>
</evidence>
<dbReference type="PRINTS" id="PR00723">
    <property type="entry name" value="SUBTILISIN"/>
</dbReference>
<feature type="active site" description="Charge relay system" evidence="5">
    <location>
        <position position="255"/>
    </location>
</feature>
<reference evidence="9 10" key="1">
    <citation type="submission" date="2024-05" db="EMBL/GenBank/DDBJ databases">
        <title>Long read based assembly of the Candida bracarensis genome reveals expanded adhesin content.</title>
        <authorList>
            <person name="Marcet-Houben M."/>
            <person name="Ksiezopolska E."/>
            <person name="Gabaldon T."/>
        </authorList>
    </citation>
    <scope>NUCLEOTIDE SEQUENCE [LARGE SCALE GENOMIC DNA]</scope>
    <source>
        <strain evidence="9 10">CBM6</strain>
    </source>
</reference>
<dbReference type="InterPro" id="IPR050131">
    <property type="entry name" value="Peptidase_S8_subtilisin-like"/>
</dbReference>
<dbReference type="InterPro" id="IPR036852">
    <property type="entry name" value="Peptidase_S8/S53_dom_sf"/>
</dbReference>
<keyword evidence="2 5" id="KW-0645">Protease</keyword>
<evidence type="ECO:0000256" key="3">
    <source>
        <dbReference type="ARBA" id="ARBA00022801"/>
    </source>
</evidence>
<organism evidence="9 10">
    <name type="scientific">Nakaseomyces bracarensis</name>
    <dbReference type="NCBI Taxonomy" id="273131"/>
    <lineage>
        <taxon>Eukaryota</taxon>
        <taxon>Fungi</taxon>
        <taxon>Dikarya</taxon>
        <taxon>Ascomycota</taxon>
        <taxon>Saccharomycotina</taxon>
        <taxon>Saccharomycetes</taxon>
        <taxon>Saccharomycetales</taxon>
        <taxon>Saccharomycetaceae</taxon>
        <taxon>Nakaseomyces</taxon>
    </lineage>
</organism>
<dbReference type="Pfam" id="PF00082">
    <property type="entry name" value="Peptidase_S8"/>
    <property type="match status" value="1"/>
</dbReference>
<protein>
    <recommendedName>
        <fullName evidence="8">Peptidase S8/S53 domain-containing protein</fullName>
    </recommendedName>
</protein>
<accession>A0ABR4NX93</accession>
<evidence type="ECO:0000256" key="6">
    <source>
        <dbReference type="RuleBase" id="RU003355"/>
    </source>
</evidence>
<feature type="active site" description="Charge relay system" evidence="5">
    <location>
        <position position="413"/>
    </location>
</feature>
<dbReference type="Gene3D" id="3.40.50.200">
    <property type="entry name" value="Peptidase S8/S53 domain"/>
    <property type="match status" value="1"/>
</dbReference>
<dbReference type="PROSITE" id="PS00137">
    <property type="entry name" value="SUBTILASE_HIS"/>
    <property type="match status" value="1"/>
</dbReference>
<name>A0ABR4NX93_9SACH</name>
<keyword evidence="4 5" id="KW-0720">Serine protease</keyword>
<keyword evidence="10" id="KW-1185">Reference proteome</keyword>
<dbReference type="PROSITE" id="PS51892">
    <property type="entry name" value="SUBTILASE"/>
    <property type="match status" value="1"/>
</dbReference>
<comment type="similarity">
    <text evidence="1 5 6">Belongs to the peptidase S8 family.</text>
</comment>
<keyword evidence="7" id="KW-0732">Signal</keyword>
<evidence type="ECO:0000256" key="1">
    <source>
        <dbReference type="ARBA" id="ARBA00011073"/>
    </source>
</evidence>
<feature type="chain" id="PRO_5045399284" description="Peptidase S8/S53 domain-containing protein" evidence="7">
    <location>
        <begin position="17"/>
        <end position="507"/>
    </location>
</feature>
<evidence type="ECO:0000259" key="8">
    <source>
        <dbReference type="Pfam" id="PF00082"/>
    </source>
</evidence>
<proteinExistence type="inferred from homology"/>
<dbReference type="InterPro" id="IPR015500">
    <property type="entry name" value="Peptidase_S8_subtilisin-rel"/>
</dbReference>
<dbReference type="InterPro" id="IPR034193">
    <property type="entry name" value="PCSK9_ProteinaseK-like"/>
</dbReference>
<evidence type="ECO:0000256" key="5">
    <source>
        <dbReference type="PROSITE-ProRule" id="PRU01240"/>
    </source>
</evidence>
<comment type="caution">
    <text evidence="9">The sequence shown here is derived from an EMBL/GenBank/DDBJ whole genome shotgun (WGS) entry which is preliminary data.</text>
</comment>
<dbReference type="SUPFAM" id="SSF52743">
    <property type="entry name" value="Subtilisin-like"/>
    <property type="match status" value="1"/>
</dbReference>
<evidence type="ECO:0000256" key="4">
    <source>
        <dbReference type="ARBA" id="ARBA00022825"/>
    </source>
</evidence>
<dbReference type="InterPro" id="IPR023828">
    <property type="entry name" value="Peptidase_S8_Ser-AS"/>
</dbReference>
<dbReference type="Proteomes" id="UP001623330">
    <property type="component" value="Unassembled WGS sequence"/>
</dbReference>
<feature type="domain" description="Peptidase S8/S53" evidence="8">
    <location>
        <begin position="214"/>
        <end position="447"/>
    </location>
</feature>
<evidence type="ECO:0000256" key="7">
    <source>
        <dbReference type="SAM" id="SignalP"/>
    </source>
</evidence>